<proteinExistence type="predicted"/>
<name>A0A401HBK2_AERPX</name>
<evidence type="ECO:0000313" key="6">
    <source>
        <dbReference type="Proteomes" id="UP000291213"/>
    </source>
</evidence>
<comment type="caution">
    <text evidence="5">The sequence shown here is derived from an EMBL/GenBank/DDBJ whole genome shotgun (WGS) entry which is preliminary data.</text>
</comment>
<gene>
    <name evidence="5" type="ORF">apy_15090</name>
</gene>
<dbReference type="InterPro" id="IPR027417">
    <property type="entry name" value="P-loop_NTPase"/>
</dbReference>
<dbReference type="OrthoDB" id="35850at2157"/>
<feature type="non-terminal residue" evidence="5">
    <location>
        <position position="1"/>
    </location>
</feature>
<dbReference type="GO" id="GO:0042626">
    <property type="term" value="F:ATPase-coupled transmembrane transporter activity"/>
    <property type="evidence" value="ECO:0007669"/>
    <property type="project" value="TreeGrafter"/>
</dbReference>
<evidence type="ECO:0008006" key="7">
    <source>
        <dbReference type="Google" id="ProtNLM"/>
    </source>
</evidence>
<evidence type="ECO:0000256" key="1">
    <source>
        <dbReference type="ARBA" id="ARBA00004202"/>
    </source>
</evidence>
<protein>
    <recommendedName>
        <fullName evidence="7">ABC transporter domain-containing protein</fullName>
    </recommendedName>
</protein>
<comment type="subcellular location">
    <subcellularLocation>
        <location evidence="1">Cell membrane</location>
        <topology evidence="1">Peripheral membrane protein</topology>
    </subcellularLocation>
</comment>
<evidence type="ECO:0000313" key="5">
    <source>
        <dbReference type="EMBL" id="GBF09784.1"/>
    </source>
</evidence>
<accession>A0A401HBK2</accession>
<dbReference type="PANTHER" id="PTHR43553:SF24">
    <property type="entry name" value="ENERGY-COUPLING FACTOR TRANSPORTER ATP-BINDING PROTEIN ECFA1"/>
    <property type="match status" value="1"/>
</dbReference>
<dbReference type="InterPro" id="IPR050095">
    <property type="entry name" value="ECF_ABC_transporter_ATP-bd"/>
</dbReference>
<dbReference type="EMBL" id="BDMD01000102">
    <property type="protein sequence ID" value="GBF09784.1"/>
    <property type="molecule type" value="Genomic_DNA"/>
</dbReference>
<dbReference type="Proteomes" id="UP000291213">
    <property type="component" value="Unassembled WGS sequence"/>
</dbReference>
<evidence type="ECO:0000256" key="2">
    <source>
        <dbReference type="ARBA" id="ARBA00022448"/>
    </source>
</evidence>
<dbReference type="GO" id="GO:0005524">
    <property type="term" value="F:ATP binding"/>
    <property type="evidence" value="ECO:0007669"/>
    <property type="project" value="UniProtKB-KW"/>
</dbReference>
<organism evidence="5 6">
    <name type="scientific">Aeropyrum pernix</name>
    <dbReference type="NCBI Taxonomy" id="56636"/>
    <lineage>
        <taxon>Archaea</taxon>
        <taxon>Thermoproteota</taxon>
        <taxon>Thermoprotei</taxon>
        <taxon>Desulfurococcales</taxon>
        <taxon>Desulfurococcaceae</taxon>
        <taxon>Aeropyrum</taxon>
    </lineage>
</organism>
<dbReference type="PANTHER" id="PTHR43553">
    <property type="entry name" value="HEAVY METAL TRANSPORTER"/>
    <property type="match status" value="1"/>
</dbReference>
<keyword evidence="2" id="KW-0813">Transport</keyword>
<sequence length="195" mass="20584">LLKLAARLLKPDRGSVEGPRRVGVALQNPYLGFLGPTVAEDLARTAGGRGEALKLLREAGLEYASERSPYTLSMGEARILSVLMAISWGPEAVVIDEPTSGLDGRGKRWLASLIARLGVPVLIAGHDIDFAAAVAGWAVILRDGRVRVSGDMESVLRMLPEEAGLGLEPGPAVKAALERGLDPLCTARCVLGVTR</sequence>
<keyword evidence="4" id="KW-0067">ATP-binding</keyword>
<evidence type="ECO:0000256" key="3">
    <source>
        <dbReference type="ARBA" id="ARBA00022741"/>
    </source>
</evidence>
<dbReference type="GO" id="GO:0043190">
    <property type="term" value="C:ATP-binding cassette (ABC) transporter complex"/>
    <property type="evidence" value="ECO:0007669"/>
    <property type="project" value="TreeGrafter"/>
</dbReference>
<evidence type="ECO:0000256" key="4">
    <source>
        <dbReference type="ARBA" id="ARBA00022840"/>
    </source>
</evidence>
<dbReference type="SUPFAM" id="SSF52540">
    <property type="entry name" value="P-loop containing nucleoside triphosphate hydrolases"/>
    <property type="match status" value="1"/>
</dbReference>
<reference evidence="5 6" key="1">
    <citation type="submission" date="2017-02" db="EMBL/GenBank/DDBJ databases">
        <title>isolation and characterization of a novel temperate virus Aeropyrum globular virus 1 infecting hyperthermophilic archaeon Aeropyrum.</title>
        <authorList>
            <person name="Yumiya M."/>
            <person name="Yoshida T."/>
            <person name="Sako Y."/>
        </authorList>
    </citation>
    <scope>NUCLEOTIDE SEQUENCE [LARGE SCALE GENOMIC DNA]</scope>
    <source>
        <strain evidence="5 6">YK1-12-2013</strain>
    </source>
</reference>
<dbReference type="AlphaFoldDB" id="A0A401HBK2"/>
<dbReference type="Gene3D" id="3.40.50.300">
    <property type="entry name" value="P-loop containing nucleotide triphosphate hydrolases"/>
    <property type="match status" value="1"/>
</dbReference>
<keyword evidence="3" id="KW-0547">Nucleotide-binding</keyword>